<comment type="similarity">
    <text evidence="1">Belongs to the metallo-dependent hydrolases superfamily.</text>
</comment>
<dbReference type="Proteomes" id="UP001268683">
    <property type="component" value="Chromosome"/>
</dbReference>
<dbReference type="GO" id="GO:0016787">
    <property type="term" value="F:hydrolase activity"/>
    <property type="evidence" value="ECO:0007669"/>
    <property type="project" value="InterPro"/>
</dbReference>
<evidence type="ECO:0000259" key="2">
    <source>
        <dbReference type="Pfam" id="PF04909"/>
    </source>
</evidence>
<reference evidence="3" key="1">
    <citation type="submission" date="2023-04" db="EMBL/GenBank/DDBJ databases">
        <title>Complete genome sequence of Temperatibacter marinus.</title>
        <authorList>
            <person name="Rong J.-C."/>
            <person name="Yi M.-L."/>
            <person name="Zhao Q."/>
        </authorList>
    </citation>
    <scope>NUCLEOTIDE SEQUENCE</scope>
    <source>
        <strain evidence="3">NBRC 110045</strain>
    </source>
</reference>
<dbReference type="KEGG" id="tmk:QGN29_01425"/>
<dbReference type="AlphaFoldDB" id="A0AA52H9K9"/>
<dbReference type="Pfam" id="PF04909">
    <property type="entry name" value="Amidohydro_2"/>
    <property type="match status" value="1"/>
</dbReference>
<evidence type="ECO:0000313" key="3">
    <source>
        <dbReference type="EMBL" id="WND03024.1"/>
    </source>
</evidence>
<accession>A0AA52H9K9</accession>
<dbReference type="PANTHER" id="PTHR43569">
    <property type="entry name" value="AMIDOHYDROLASE"/>
    <property type="match status" value="1"/>
</dbReference>
<dbReference type="RefSeq" id="WP_310798870.1">
    <property type="nucleotide sequence ID" value="NZ_CP123872.1"/>
</dbReference>
<dbReference type="InterPro" id="IPR006680">
    <property type="entry name" value="Amidohydro-rel"/>
</dbReference>
<dbReference type="SUPFAM" id="SSF51556">
    <property type="entry name" value="Metallo-dependent hydrolases"/>
    <property type="match status" value="1"/>
</dbReference>
<name>A0AA52H9K9_9PROT</name>
<dbReference type="PANTHER" id="PTHR43569:SF2">
    <property type="entry name" value="AMIDOHYDROLASE-RELATED DOMAIN-CONTAINING PROTEIN"/>
    <property type="match status" value="1"/>
</dbReference>
<dbReference type="InterPro" id="IPR052350">
    <property type="entry name" value="Metallo-dep_Lactonases"/>
</dbReference>
<sequence length="296" mass="33279">MSLLANIKIIDAHHHLWDLDAVDYPWLNARGVQRFFGDPTPIQKNYYPENLSADAAPLKLEKSVHIQVGAQDSMQESQWIQSIDGSVPSAHIAEAALHSGNIAHTLQNFSLLSKIRGVRQIIGRHPVEDAKTGTDMLLTDPQWQKGLKILESSGLSFDLQLIAGQYERAHAALEKVPDLKVAICHFGSPWEMDNNAFQNWETSMERFATLPNVMIKLSGFSMFKPTWVKKDLAHYIQSALKIFGPKRCMFGSNFPVDGLHRSYQEIIETTADLVSKYDASSLPLVFAENAQSFYRL</sequence>
<dbReference type="InterPro" id="IPR032466">
    <property type="entry name" value="Metal_Hydrolase"/>
</dbReference>
<evidence type="ECO:0000313" key="4">
    <source>
        <dbReference type="Proteomes" id="UP001268683"/>
    </source>
</evidence>
<proteinExistence type="inferred from homology"/>
<feature type="domain" description="Amidohydrolase-related" evidence="2">
    <location>
        <begin position="134"/>
        <end position="296"/>
    </location>
</feature>
<evidence type="ECO:0000256" key="1">
    <source>
        <dbReference type="ARBA" id="ARBA00038310"/>
    </source>
</evidence>
<protein>
    <submittedName>
        <fullName evidence="3">Amidohydrolase family protein</fullName>
    </submittedName>
</protein>
<gene>
    <name evidence="3" type="ORF">QGN29_01425</name>
</gene>
<organism evidence="3 4">
    <name type="scientific">Temperatibacter marinus</name>
    <dbReference type="NCBI Taxonomy" id="1456591"/>
    <lineage>
        <taxon>Bacteria</taxon>
        <taxon>Pseudomonadati</taxon>
        <taxon>Pseudomonadota</taxon>
        <taxon>Alphaproteobacteria</taxon>
        <taxon>Kordiimonadales</taxon>
        <taxon>Temperatibacteraceae</taxon>
        <taxon>Temperatibacter</taxon>
    </lineage>
</organism>
<dbReference type="EMBL" id="CP123872">
    <property type="protein sequence ID" value="WND03024.1"/>
    <property type="molecule type" value="Genomic_DNA"/>
</dbReference>
<keyword evidence="4" id="KW-1185">Reference proteome</keyword>
<dbReference type="Gene3D" id="3.20.20.140">
    <property type="entry name" value="Metal-dependent hydrolases"/>
    <property type="match status" value="1"/>
</dbReference>